<dbReference type="Gene3D" id="3.20.20.210">
    <property type="match status" value="1"/>
</dbReference>
<gene>
    <name evidence="1" type="ORF">DSOL_1164</name>
</gene>
<dbReference type="Proteomes" id="UP000186102">
    <property type="component" value="Unassembled WGS sequence"/>
</dbReference>
<dbReference type="InterPro" id="IPR038071">
    <property type="entry name" value="UROD/MetE-like_sf"/>
</dbReference>
<evidence type="ECO:0000313" key="1">
    <source>
        <dbReference type="EMBL" id="OLN33053.1"/>
    </source>
</evidence>
<dbReference type="SUPFAM" id="SSF51726">
    <property type="entry name" value="UROD/MetE-like"/>
    <property type="match status" value="1"/>
</dbReference>
<keyword evidence="2" id="KW-1185">Reference proteome</keyword>
<accession>A0A1Q8R0A9</accession>
<dbReference type="CDD" id="cd03310">
    <property type="entry name" value="CIMS_like"/>
    <property type="match status" value="1"/>
</dbReference>
<reference evidence="1 2" key="1">
    <citation type="submission" date="2016-09" db="EMBL/GenBank/DDBJ databases">
        <title>Complete genome of Desulfosporosinus sp. OL.</title>
        <authorList>
            <person name="Mardanov A."/>
            <person name="Beletsky A."/>
            <person name="Panova A."/>
            <person name="Karnachuk O."/>
            <person name="Ravin N."/>
        </authorList>
    </citation>
    <scope>NUCLEOTIDE SEQUENCE [LARGE SCALE GENOMIC DNA]</scope>
    <source>
        <strain evidence="1 2">OL</strain>
    </source>
</reference>
<dbReference type="STRING" id="1888891.DSOL_1164"/>
<protein>
    <recommendedName>
        <fullName evidence="3">Methionine synthase</fullName>
    </recommendedName>
</protein>
<comment type="caution">
    <text evidence="1">The sequence shown here is derived from an EMBL/GenBank/DDBJ whole genome shotgun (WGS) entry which is preliminary data.</text>
</comment>
<sequence>MIPPFIATGIGSLPHIDPVEAVRTVKQFFPDMPHWPQLPSNNTSEGLIGQYIAPLVRLGLVDKESGSSPFFVRQSNWLDRLTEFYDLYLRISEGDDEALSHFGLPYEYAKGFWAFVDELSNGGFHNAKYIKGQVTGPITLGLQLTDQNRRSSYYDEELRDIVVKTLALQASWQVETLNRFGIPVVIFIDEPGLYAYGQSTHITLNKQEIIDELNIIVDTIHSAGGSAGIHVCASTDWGMLLESRIDILNFDAFEYFTTLSLYPENIQNFLHREGVLAWGIVPTSEKVWAYDSDQLTKKLNGQIDTLVGKGIDRNALLAQMMITPSCGVGSLTTDIANKVYGLTKELSIKYQQMF</sequence>
<name>A0A1Q8R0A9_9FIRM</name>
<proteinExistence type="predicted"/>
<dbReference type="AlphaFoldDB" id="A0A1Q8R0A9"/>
<dbReference type="EMBL" id="MLBF01000005">
    <property type="protein sequence ID" value="OLN33053.1"/>
    <property type="molecule type" value="Genomic_DNA"/>
</dbReference>
<evidence type="ECO:0008006" key="3">
    <source>
        <dbReference type="Google" id="ProtNLM"/>
    </source>
</evidence>
<evidence type="ECO:0000313" key="2">
    <source>
        <dbReference type="Proteomes" id="UP000186102"/>
    </source>
</evidence>
<organism evidence="1 2">
    <name type="scientific">Desulfosporosinus metallidurans</name>
    <dbReference type="NCBI Taxonomy" id="1888891"/>
    <lineage>
        <taxon>Bacteria</taxon>
        <taxon>Bacillati</taxon>
        <taxon>Bacillota</taxon>
        <taxon>Clostridia</taxon>
        <taxon>Eubacteriales</taxon>
        <taxon>Desulfitobacteriaceae</taxon>
        <taxon>Desulfosporosinus</taxon>
    </lineage>
</organism>